<evidence type="ECO:0000313" key="2">
    <source>
        <dbReference type="Proteomes" id="UP001497744"/>
    </source>
</evidence>
<evidence type="ECO:0000313" key="1">
    <source>
        <dbReference type="EMBL" id="GIX64157.1"/>
    </source>
</evidence>
<reference evidence="1 2" key="1">
    <citation type="submission" date="2021-06" db="EMBL/GenBank/DDBJ databases">
        <title>Genome sequence of Babesia caballi.</title>
        <authorList>
            <person name="Yamagishi J."/>
            <person name="Kidaka T."/>
            <person name="Ochi A."/>
        </authorList>
    </citation>
    <scope>NUCLEOTIDE SEQUENCE [LARGE SCALE GENOMIC DNA]</scope>
    <source>
        <strain evidence="1">USDA-D6B2</strain>
    </source>
</reference>
<dbReference type="Proteomes" id="UP001497744">
    <property type="component" value="Unassembled WGS sequence"/>
</dbReference>
<keyword evidence="2" id="KW-1185">Reference proteome</keyword>
<sequence length="151" mass="16159">MVTFTAIKRLSLPCATALTVTPPVDVSERLVEEREAAEEDLGAGFHSSRITLHITPVGINIGFLIVVRRILTRLLNLGEESVGGVADRGEDGGVGDEMCFARISMDTADLAVECSSSVGYAFNVSLKVAISYGCIIILRLACNLRVSKKAF</sequence>
<dbReference type="RefSeq" id="XP_067716226.1">
    <property type="nucleotide sequence ID" value="XM_067860125.1"/>
</dbReference>
<dbReference type="AlphaFoldDB" id="A0AAV4LWH7"/>
<dbReference type="GeneID" id="94195638"/>
<name>A0AAV4LWH7_BABCB</name>
<protein>
    <submittedName>
        <fullName evidence="1">ABC transporter permease subunit</fullName>
    </submittedName>
</protein>
<organism evidence="1 2">
    <name type="scientific">Babesia caballi</name>
    <dbReference type="NCBI Taxonomy" id="5871"/>
    <lineage>
        <taxon>Eukaryota</taxon>
        <taxon>Sar</taxon>
        <taxon>Alveolata</taxon>
        <taxon>Apicomplexa</taxon>
        <taxon>Aconoidasida</taxon>
        <taxon>Piroplasmida</taxon>
        <taxon>Babesiidae</taxon>
        <taxon>Babesia</taxon>
    </lineage>
</organism>
<proteinExistence type="predicted"/>
<comment type="caution">
    <text evidence="1">The sequence shown here is derived from an EMBL/GenBank/DDBJ whole genome shotgun (WGS) entry which is preliminary data.</text>
</comment>
<gene>
    <name evidence="1" type="ORF">BcabD6B2_35920</name>
</gene>
<accession>A0AAV4LWH7</accession>
<dbReference type="EMBL" id="BPLF01000003">
    <property type="protein sequence ID" value="GIX64157.1"/>
    <property type="molecule type" value="Genomic_DNA"/>
</dbReference>